<evidence type="ECO:0000259" key="7">
    <source>
        <dbReference type="Pfam" id="PF00884"/>
    </source>
</evidence>
<organism evidence="8 9">
    <name type="scientific">Marinifilum flexuosum</name>
    <dbReference type="NCBI Taxonomy" id="1117708"/>
    <lineage>
        <taxon>Bacteria</taxon>
        <taxon>Pseudomonadati</taxon>
        <taxon>Bacteroidota</taxon>
        <taxon>Bacteroidia</taxon>
        <taxon>Marinilabiliales</taxon>
        <taxon>Marinifilaceae</taxon>
    </lineage>
</organism>
<evidence type="ECO:0000313" key="9">
    <source>
        <dbReference type="Proteomes" id="UP000284531"/>
    </source>
</evidence>
<dbReference type="Proteomes" id="UP000284531">
    <property type="component" value="Unassembled WGS sequence"/>
</dbReference>
<dbReference type="RefSeq" id="WP_120239177.1">
    <property type="nucleotide sequence ID" value="NZ_RAPQ01000008.1"/>
</dbReference>
<evidence type="ECO:0000256" key="5">
    <source>
        <dbReference type="ARBA" id="ARBA00022801"/>
    </source>
</evidence>
<keyword evidence="3" id="KW-0479">Metal-binding</keyword>
<feature type="domain" description="Sulfatase N-terminal" evidence="7">
    <location>
        <begin position="27"/>
        <end position="411"/>
    </location>
</feature>
<dbReference type="PANTHER" id="PTHR45953:SF1">
    <property type="entry name" value="IDURONATE 2-SULFATASE"/>
    <property type="match status" value="1"/>
</dbReference>
<dbReference type="OrthoDB" id="9763552at2"/>
<evidence type="ECO:0000256" key="3">
    <source>
        <dbReference type="ARBA" id="ARBA00022723"/>
    </source>
</evidence>
<dbReference type="PROSITE" id="PS00523">
    <property type="entry name" value="SULFATASE_1"/>
    <property type="match status" value="1"/>
</dbReference>
<comment type="cofactor">
    <cofactor evidence="1">
        <name>Ca(2+)</name>
        <dbReference type="ChEBI" id="CHEBI:29108"/>
    </cofactor>
</comment>
<evidence type="ECO:0000313" key="8">
    <source>
        <dbReference type="EMBL" id="RKE04397.1"/>
    </source>
</evidence>
<dbReference type="PANTHER" id="PTHR45953">
    <property type="entry name" value="IDURONATE 2-SULFATASE"/>
    <property type="match status" value="1"/>
</dbReference>
<dbReference type="EMBL" id="RAPQ01000008">
    <property type="protein sequence ID" value="RKE04397.1"/>
    <property type="molecule type" value="Genomic_DNA"/>
</dbReference>
<evidence type="ECO:0000256" key="2">
    <source>
        <dbReference type="ARBA" id="ARBA00008779"/>
    </source>
</evidence>
<dbReference type="Gene3D" id="3.40.720.10">
    <property type="entry name" value="Alkaline Phosphatase, subunit A"/>
    <property type="match status" value="1"/>
</dbReference>
<accession>A0A419X9E2</accession>
<dbReference type="Pfam" id="PF00884">
    <property type="entry name" value="Sulfatase"/>
    <property type="match status" value="1"/>
</dbReference>
<sequence length="522" mass="59433">MNKHIIKKGIGLAMAVMPLLGQAQEKKNVLFIAVDDLKPVLECYGVEQMKTPNIDRLAKQGVVFMNNHCQQAVCAPSRASLLTGVRPDSTKVWDLKTKIRDKNPDILTLPQYFKNQGYTTTGVGKIYDRRSVDAKHDKVSWSESFAFSGDDKYRDQELGEEVLGHYQSKETKEKVAFYASEGRKKNKKGGALNKYVMKRIKPSTECVDVPDNAYVDGVLALSAIDRLERLSKEEQPFFLAVGFKKPHLPFVAPKKYWDLYDRNELPLAPYQKFSKNGPKIAYHKSGEIQSYSDIPKLKSFSDIGPDLLPEEKQRELIHGYYASVSYMDAQVGKVLDALDSLGLRENTVIVLWGDHGWHLGDHGLWCKHSNFEQATRSPLIFSAPESQKGTKVNAPSEFVDIFPTLCELSGIEEPENLAGTSLVPLLTGEKKSVKEYSVSQFRRGKAMGYAFRTDRYRYVVWMGENFRTTQAFNKDLIVAEELYDYQKDELETRNLLKDKKYTEAYDEMKAMSVEFFQSQVRN</sequence>
<evidence type="ECO:0000256" key="1">
    <source>
        <dbReference type="ARBA" id="ARBA00001913"/>
    </source>
</evidence>
<dbReference type="GO" id="GO:0046872">
    <property type="term" value="F:metal ion binding"/>
    <property type="evidence" value="ECO:0007669"/>
    <property type="project" value="UniProtKB-KW"/>
</dbReference>
<comment type="caution">
    <text evidence="8">The sequence shown here is derived from an EMBL/GenBank/DDBJ whole genome shotgun (WGS) entry which is preliminary data.</text>
</comment>
<protein>
    <submittedName>
        <fullName evidence="8">Arylsulfatase A-like enzyme</fullName>
    </submittedName>
</protein>
<reference evidence="8 9" key="1">
    <citation type="submission" date="2018-09" db="EMBL/GenBank/DDBJ databases">
        <title>Genomic Encyclopedia of Archaeal and Bacterial Type Strains, Phase II (KMG-II): from individual species to whole genera.</title>
        <authorList>
            <person name="Goeker M."/>
        </authorList>
    </citation>
    <scope>NUCLEOTIDE SEQUENCE [LARGE SCALE GENOMIC DNA]</scope>
    <source>
        <strain evidence="8 9">DSM 21950</strain>
    </source>
</reference>
<gene>
    <name evidence="8" type="ORF">BXY64_1417</name>
</gene>
<evidence type="ECO:0000256" key="6">
    <source>
        <dbReference type="ARBA" id="ARBA00022837"/>
    </source>
</evidence>
<evidence type="ECO:0000256" key="4">
    <source>
        <dbReference type="ARBA" id="ARBA00022729"/>
    </source>
</evidence>
<dbReference type="GO" id="GO:0004423">
    <property type="term" value="F:iduronate-2-sulfatase activity"/>
    <property type="evidence" value="ECO:0007669"/>
    <property type="project" value="InterPro"/>
</dbReference>
<keyword evidence="6" id="KW-0106">Calcium</keyword>
<dbReference type="InterPro" id="IPR017850">
    <property type="entry name" value="Alkaline_phosphatase_core_sf"/>
</dbReference>
<dbReference type="InterPro" id="IPR000917">
    <property type="entry name" value="Sulfatase_N"/>
</dbReference>
<name>A0A419X9E2_9BACT</name>
<comment type="similarity">
    <text evidence="2">Belongs to the sulfatase family.</text>
</comment>
<keyword evidence="9" id="KW-1185">Reference proteome</keyword>
<dbReference type="InterPro" id="IPR024607">
    <property type="entry name" value="Sulfatase_CS"/>
</dbReference>
<dbReference type="InterPro" id="IPR035874">
    <property type="entry name" value="IDS"/>
</dbReference>
<dbReference type="AlphaFoldDB" id="A0A419X9E2"/>
<dbReference type="SUPFAM" id="SSF53649">
    <property type="entry name" value="Alkaline phosphatase-like"/>
    <property type="match status" value="1"/>
</dbReference>
<dbReference type="CDD" id="cd16030">
    <property type="entry name" value="iduronate-2-sulfatase"/>
    <property type="match status" value="1"/>
</dbReference>
<keyword evidence="5" id="KW-0378">Hydrolase</keyword>
<proteinExistence type="inferred from homology"/>
<dbReference type="GO" id="GO:0005737">
    <property type="term" value="C:cytoplasm"/>
    <property type="evidence" value="ECO:0007669"/>
    <property type="project" value="TreeGrafter"/>
</dbReference>
<keyword evidence="4" id="KW-0732">Signal</keyword>